<feature type="chain" id="PRO_5007813878" description="Pilus assembly protein" evidence="1">
    <location>
        <begin position="18"/>
        <end position="124"/>
    </location>
</feature>
<dbReference type="Proteomes" id="UP000076852">
    <property type="component" value="Chromosome 2"/>
</dbReference>
<keyword evidence="3" id="KW-1185">Reference proteome</keyword>
<dbReference type="Pfam" id="PF09476">
    <property type="entry name" value="Pilus_CpaD"/>
    <property type="match status" value="1"/>
</dbReference>
<reference evidence="2 3" key="1">
    <citation type="journal article" date="2016" name="Gene">
        <title>PacBio SMRT assembly of a complex multi-replicon genome reveals chlorocatechol degradative operon in a region of genome plasticity.</title>
        <authorList>
            <person name="Ricker N."/>
            <person name="Shen S.Y."/>
            <person name="Goordial J."/>
            <person name="Jin S."/>
            <person name="Fulthorpe R.R."/>
        </authorList>
    </citation>
    <scope>NUCLEOTIDE SEQUENCE [LARGE SCALE GENOMIC DNA]</scope>
    <source>
        <strain evidence="2 3">OLGA172</strain>
    </source>
</reference>
<proteinExistence type="predicted"/>
<dbReference type="EMBL" id="CP014579">
    <property type="protein sequence ID" value="ANB75368.1"/>
    <property type="molecule type" value="Genomic_DNA"/>
</dbReference>
<dbReference type="AlphaFoldDB" id="A0A160FS04"/>
<organism evidence="2 3">
    <name type="scientific">Paraburkholderia phytofirmans OLGA172</name>
    <dbReference type="NCBI Taxonomy" id="1417228"/>
    <lineage>
        <taxon>Bacteria</taxon>
        <taxon>Pseudomonadati</taxon>
        <taxon>Pseudomonadota</taxon>
        <taxon>Betaproteobacteria</taxon>
        <taxon>Burkholderiales</taxon>
        <taxon>Burkholderiaceae</taxon>
        <taxon>Paraburkholderia</taxon>
    </lineage>
</organism>
<feature type="signal peptide" evidence="1">
    <location>
        <begin position="1"/>
        <end position="17"/>
    </location>
</feature>
<evidence type="ECO:0000313" key="3">
    <source>
        <dbReference type="Proteomes" id="UP000076852"/>
    </source>
</evidence>
<dbReference type="STRING" id="1804984.AYM40_23615"/>
<dbReference type="KEGG" id="buz:AYM40_23615"/>
<dbReference type="InterPro" id="IPR019027">
    <property type="entry name" value="Pilus_biogenesis_CpaD-related"/>
</dbReference>
<gene>
    <name evidence="2" type="ORF">AYM40_23615</name>
</gene>
<evidence type="ECO:0000313" key="2">
    <source>
        <dbReference type="EMBL" id="ANB75368.1"/>
    </source>
</evidence>
<evidence type="ECO:0008006" key="4">
    <source>
        <dbReference type="Google" id="ProtNLM"/>
    </source>
</evidence>
<name>A0A160FS04_9BURK</name>
<sequence length="124" mass="13230">MISARLIALMLVCSVTAGVSGCFRAPRSMPDASVIRFDGQLAVPPDCASLARPSILTDAGWKRPDMAWGCATYTNLAAQLAYPQDIVRPESLGPADAAVAASAVHRYQTEHVTPLDKTTTRDSR</sequence>
<protein>
    <recommendedName>
        <fullName evidence="4">Pilus assembly protein</fullName>
    </recommendedName>
</protein>
<dbReference type="PROSITE" id="PS51257">
    <property type="entry name" value="PROKAR_LIPOPROTEIN"/>
    <property type="match status" value="1"/>
</dbReference>
<keyword evidence="1" id="KW-0732">Signal</keyword>
<evidence type="ECO:0000256" key="1">
    <source>
        <dbReference type="SAM" id="SignalP"/>
    </source>
</evidence>
<accession>A0A160FS04</accession>